<evidence type="ECO:0000313" key="13">
    <source>
        <dbReference type="Proteomes" id="UP001157006"/>
    </source>
</evidence>
<dbReference type="GO" id="GO:0042054">
    <property type="term" value="F:histone methyltransferase activity"/>
    <property type="evidence" value="ECO:0007669"/>
    <property type="project" value="InterPro"/>
</dbReference>
<dbReference type="EMBL" id="CATIWC010002421">
    <property type="protein sequence ID" value="CAI8584811.1"/>
    <property type="molecule type" value="Genomic_DNA"/>
</dbReference>
<reference evidence="12 13" key="1">
    <citation type="submission" date="2023-01" db="EMBL/GenBank/DDBJ databases">
        <authorList>
            <person name="Kreplak J."/>
        </authorList>
    </citation>
    <scope>NUCLEOTIDE SEQUENCE [LARGE SCALE GENOMIC DNA]</scope>
</reference>
<evidence type="ECO:0000256" key="1">
    <source>
        <dbReference type="ARBA" id="ARBA00004286"/>
    </source>
</evidence>
<evidence type="ECO:0000256" key="2">
    <source>
        <dbReference type="ARBA" id="ARBA00022454"/>
    </source>
</evidence>
<evidence type="ECO:0000259" key="10">
    <source>
        <dbReference type="PROSITE" id="PS50867"/>
    </source>
</evidence>
<dbReference type="SMART" id="SM00468">
    <property type="entry name" value="PreSET"/>
    <property type="match status" value="1"/>
</dbReference>
<evidence type="ECO:0000313" key="12">
    <source>
        <dbReference type="EMBL" id="CAI8584811.1"/>
    </source>
</evidence>
<dbReference type="InterPro" id="IPR007728">
    <property type="entry name" value="Pre-SET_dom"/>
</dbReference>
<evidence type="ECO:0000256" key="6">
    <source>
        <dbReference type="PROSITE-ProRule" id="PRU00042"/>
    </source>
</evidence>
<name>A0AAV0YFN3_VICFA</name>
<dbReference type="PROSITE" id="PS50867">
    <property type="entry name" value="PRE_SET"/>
    <property type="match status" value="1"/>
</dbReference>
<sequence>MDELVCIENRQPDILLWDNELNGNPLRIMNVSHLEELSFSEGLEIDEPVAVWFKWKGKWHAGIKCATDDLPMSTQKDKPVHDNQNKYLIVFSPDTKNYSWVKMLFVQSIHEFPQPIAYETHQDGLKIVQDLTIARRFTMQNLVIEMINIVEHIHSHALIEDARDVRFWKQFAMEASHCKRYSDLGRMVKRVQKSILQHYIMADWKLHCSKSWVDRCEKAKNAETIELLNEDLIDSILWNDVSTLWNKAPEPKLGYVWKTLKHDVVKWFSRNPWISSSNGSKTHASSSYGLCQKRFQVGFIRPKLQIRRQCAPSTHKSTVEVPVETEFPSQLMNELSDIGVEAVDSDVLPIADMVSRPMEDEERPTDDEERPMEDEERPTDDEERPMEDEERPTDDEERPMDDEERPTDDEERPMDDEEAIELFVEPDNTKSQQCEKFIEAKGRRCRGRAIGSGKYCCAHFSRKPAKQVNSPTAMCGGTTAAGTKCRHHSHPGFSFCRKHLINVKTNNSSNSRRRRSKRKAKVNYCGSTSKRRVREYLGVAPLKSPLDIDPVSIIDDDAFIARNILGETLMLSGNDHNVALEWIDSPLNGNDTDNDNSIKCKVCFEEFSDDQSLFNHWMENHEREAYWLFMSYACAICFDSFTNKKLLESHVQNRHHVQFIEHCLLLKCNACSGNFGIMDEFWLHVKSVHSSEFKVSKASPEMIEHRNEASLEEPQPNNLNTLSIASTTSREVNLETLLMEKYGHLPERLNLNASEDCSEREVIENSHRNEIHPVVSPHSLQKAIILCDDISFGKESTPVICVLDQEMLNSLFEKERYRYINLPSPWECFAYVTKQMLDRFPSHNHEESLQLRCYCSTSTCCRKTCDHIYLFDNAKDVFGKPMSGKFPYNKNGRLMLKEGYSVYECNDMCRCSKTCQNRILQKGIQVKLEVFKTKEMGWGVRAGEDIFRGTFVCEYIGEVVEKKEVHKRRERYGKENSEYFYDIGAHVNDMSGFTKGHARGYVIDSTSYGNVSRFINNSCSPNLANYQVFIESTNCEHAHIGLYANRDIALGEELTYSNHYAFVGGEGYPCLCGSLKCRKRIC</sequence>
<dbReference type="AlphaFoldDB" id="A0AAV0YFN3"/>
<keyword evidence="4" id="KW-0808">Transferase</keyword>
<dbReference type="SMART" id="SM00355">
    <property type="entry name" value="ZnF_C2H2"/>
    <property type="match status" value="3"/>
</dbReference>
<dbReference type="PROSITE" id="PS50280">
    <property type="entry name" value="SET"/>
    <property type="match status" value="1"/>
</dbReference>
<evidence type="ECO:0008006" key="14">
    <source>
        <dbReference type="Google" id="ProtNLM"/>
    </source>
</evidence>
<accession>A0AAV0YFN3</accession>
<feature type="compositionally biased region" description="Acidic residues" evidence="7">
    <location>
        <begin position="359"/>
        <end position="414"/>
    </location>
</feature>
<dbReference type="InterPro" id="IPR013087">
    <property type="entry name" value="Znf_C2H2_type"/>
</dbReference>
<dbReference type="PROSITE" id="PS50868">
    <property type="entry name" value="POST_SET"/>
    <property type="match status" value="1"/>
</dbReference>
<keyword evidence="5" id="KW-0949">S-adenosyl-L-methionine</keyword>
<feature type="domain" description="C2H2-type" evidence="8">
    <location>
        <begin position="666"/>
        <end position="694"/>
    </location>
</feature>
<keyword evidence="13" id="KW-1185">Reference proteome</keyword>
<keyword evidence="6" id="KW-0862">Zinc</keyword>
<feature type="region of interest" description="Disordered" evidence="7">
    <location>
        <begin position="349"/>
        <end position="414"/>
    </location>
</feature>
<dbReference type="Pfam" id="PF18868">
    <property type="entry name" value="zf-C2H2_3rep"/>
    <property type="match status" value="1"/>
</dbReference>
<dbReference type="InterPro" id="IPR001214">
    <property type="entry name" value="SET_dom"/>
</dbReference>
<evidence type="ECO:0000256" key="4">
    <source>
        <dbReference type="ARBA" id="ARBA00022679"/>
    </source>
</evidence>
<evidence type="ECO:0000259" key="11">
    <source>
        <dbReference type="PROSITE" id="PS50868"/>
    </source>
</evidence>
<dbReference type="GO" id="GO:0005634">
    <property type="term" value="C:nucleus"/>
    <property type="evidence" value="ECO:0007669"/>
    <property type="project" value="InterPro"/>
</dbReference>
<feature type="domain" description="SET" evidence="9">
    <location>
        <begin position="926"/>
        <end position="1059"/>
    </location>
</feature>
<dbReference type="SUPFAM" id="SSF82199">
    <property type="entry name" value="SET domain"/>
    <property type="match status" value="1"/>
</dbReference>
<dbReference type="Pfam" id="PF05033">
    <property type="entry name" value="Pre-SET"/>
    <property type="match status" value="1"/>
</dbReference>
<proteinExistence type="predicted"/>
<dbReference type="PROSITE" id="PS50157">
    <property type="entry name" value="ZINC_FINGER_C2H2_2"/>
    <property type="match status" value="2"/>
</dbReference>
<evidence type="ECO:0000256" key="7">
    <source>
        <dbReference type="SAM" id="MobiDB-lite"/>
    </source>
</evidence>
<dbReference type="GO" id="GO:0032259">
    <property type="term" value="P:methylation"/>
    <property type="evidence" value="ECO:0007669"/>
    <property type="project" value="UniProtKB-KW"/>
</dbReference>
<dbReference type="InterPro" id="IPR003616">
    <property type="entry name" value="Post-SET_dom"/>
</dbReference>
<dbReference type="SMART" id="SM00317">
    <property type="entry name" value="SET"/>
    <property type="match status" value="1"/>
</dbReference>
<evidence type="ECO:0000259" key="9">
    <source>
        <dbReference type="PROSITE" id="PS50280"/>
    </source>
</evidence>
<dbReference type="GO" id="GO:0008270">
    <property type="term" value="F:zinc ion binding"/>
    <property type="evidence" value="ECO:0007669"/>
    <property type="project" value="UniProtKB-KW"/>
</dbReference>
<evidence type="ECO:0000259" key="8">
    <source>
        <dbReference type="PROSITE" id="PS50157"/>
    </source>
</evidence>
<comment type="caution">
    <text evidence="12">The sequence shown here is derived from an EMBL/GenBank/DDBJ whole genome shotgun (WGS) entry which is preliminary data.</text>
</comment>
<keyword evidence="6" id="KW-0863">Zinc-finger</keyword>
<keyword evidence="6" id="KW-0479">Metal-binding</keyword>
<gene>
    <name evidence="12" type="ORF">VFH_U093720</name>
</gene>
<organism evidence="12 13">
    <name type="scientific">Vicia faba</name>
    <name type="common">Broad bean</name>
    <name type="synonym">Faba vulgaris</name>
    <dbReference type="NCBI Taxonomy" id="3906"/>
    <lineage>
        <taxon>Eukaryota</taxon>
        <taxon>Viridiplantae</taxon>
        <taxon>Streptophyta</taxon>
        <taxon>Embryophyta</taxon>
        <taxon>Tracheophyta</taxon>
        <taxon>Spermatophyta</taxon>
        <taxon>Magnoliopsida</taxon>
        <taxon>eudicotyledons</taxon>
        <taxon>Gunneridae</taxon>
        <taxon>Pentapetalae</taxon>
        <taxon>rosids</taxon>
        <taxon>fabids</taxon>
        <taxon>Fabales</taxon>
        <taxon>Fabaceae</taxon>
        <taxon>Papilionoideae</taxon>
        <taxon>50 kb inversion clade</taxon>
        <taxon>NPAAA clade</taxon>
        <taxon>Hologalegina</taxon>
        <taxon>IRL clade</taxon>
        <taxon>Fabeae</taxon>
        <taxon>Vicia</taxon>
    </lineage>
</organism>
<dbReference type="Pfam" id="PF00856">
    <property type="entry name" value="SET"/>
    <property type="match status" value="1"/>
</dbReference>
<dbReference type="Gene3D" id="2.170.270.10">
    <property type="entry name" value="SET domain"/>
    <property type="match status" value="1"/>
</dbReference>
<keyword evidence="2" id="KW-0158">Chromosome</keyword>
<dbReference type="GO" id="GO:0005694">
    <property type="term" value="C:chromosome"/>
    <property type="evidence" value="ECO:0007669"/>
    <property type="project" value="UniProtKB-SubCell"/>
</dbReference>
<dbReference type="PANTHER" id="PTHR47325:SF2">
    <property type="entry name" value="HISTONE-LYSINE N-METHYLTRANSFERASE SUVR5-LIKE PROTEIN"/>
    <property type="match status" value="1"/>
</dbReference>
<dbReference type="Proteomes" id="UP001157006">
    <property type="component" value="Unassembled WGS sequence"/>
</dbReference>
<feature type="domain" description="Pre-SET" evidence="10">
    <location>
        <begin position="851"/>
        <end position="923"/>
    </location>
</feature>
<dbReference type="InterPro" id="IPR040689">
    <property type="entry name" value="SUVR5_Znf-C2H2_3rpt"/>
</dbReference>
<keyword evidence="3" id="KW-0489">Methyltransferase</keyword>
<dbReference type="Gene3D" id="3.30.160.60">
    <property type="entry name" value="Classic Zinc Finger"/>
    <property type="match status" value="1"/>
</dbReference>
<evidence type="ECO:0000256" key="3">
    <source>
        <dbReference type="ARBA" id="ARBA00022603"/>
    </source>
</evidence>
<dbReference type="PROSITE" id="PS00028">
    <property type="entry name" value="ZINC_FINGER_C2H2_1"/>
    <property type="match status" value="2"/>
</dbReference>
<evidence type="ECO:0000256" key="5">
    <source>
        <dbReference type="ARBA" id="ARBA00022691"/>
    </source>
</evidence>
<feature type="domain" description="Post-SET" evidence="11">
    <location>
        <begin position="1066"/>
        <end position="1082"/>
    </location>
</feature>
<comment type="subcellular location">
    <subcellularLocation>
        <location evidence="1">Chromosome</location>
    </subcellularLocation>
</comment>
<feature type="domain" description="C2H2-type" evidence="8">
    <location>
        <begin position="632"/>
        <end position="655"/>
    </location>
</feature>
<dbReference type="InterPro" id="IPR046341">
    <property type="entry name" value="SET_dom_sf"/>
</dbReference>
<dbReference type="PANTHER" id="PTHR47325">
    <property type="entry name" value="HISTONE-LYSINE N-METHYLTRANSFERASE SUVR5"/>
    <property type="match status" value="1"/>
</dbReference>
<protein>
    <recommendedName>
        <fullName evidence="14">Histone-lysine N-methyltransferase SUVR5</fullName>
    </recommendedName>
</protein>